<feature type="coiled-coil region" evidence="5">
    <location>
        <begin position="188"/>
        <end position="247"/>
    </location>
</feature>
<name>A0ABS5IDR3_9PROT</name>
<keyword evidence="3 6" id="KW-1133">Transmembrane helix</keyword>
<dbReference type="Gene3D" id="2.40.50.100">
    <property type="match status" value="1"/>
</dbReference>
<keyword evidence="5" id="KW-0175">Coiled coil</keyword>
<keyword evidence="2 6" id="KW-0812">Transmembrane</keyword>
<dbReference type="NCBIfam" id="TIGR03794">
    <property type="entry name" value="NHLM_micro_HlyD"/>
    <property type="match status" value="1"/>
</dbReference>
<comment type="subcellular location">
    <subcellularLocation>
        <location evidence="1">Membrane</location>
        <topology evidence="1">Single-pass membrane protein</topology>
    </subcellularLocation>
</comment>
<evidence type="ECO:0000256" key="1">
    <source>
        <dbReference type="ARBA" id="ARBA00004167"/>
    </source>
</evidence>
<evidence type="ECO:0000256" key="4">
    <source>
        <dbReference type="ARBA" id="ARBA00023136"/>
    </source>
</evidence>
<dbReference type="PRINTS" id="PR01490">
    <property type="entry name" value="RTXTOXIND"/>
</dbReference>
<dbReference type="InterPro" id="IPR050739">
    <property type="entry name" value="MFP"/>
</dbReference>
<dbReference type="PANTHER" id="PTHR30386">
    <property type="entry name" value="MEMBRANE FUSION SUBUNIT OF EMRAB-TOLC MULTIDRUG EFFLUX PUMP"/>
    <property type="match status" value="1"/>
</dbReference>
<dbReference type="PANTHER" id="PTHR30386:SF26">
    <property type="entry name" value="TRANSPORT PROTEIN COMB"/>
    <property type="match status" value="1"/>
</dbReference>
<evidence type="ECO:0000256" key="5">
    <source>
        <dbReference type="SAM" id="Coils"/>
    </source>
</evidence>
<evidence type="ECO:0000256" key="6">
    <source>
        <dbReference type="SAM" id="Phobius"/>
    </source>
</evidence>
<protein>
    <submittedName>
        <fullName evidence="7">NHLP bacteriocin system secretion protein</fullName>
    </submittedName>
</protein>
<organism evidence="7 8">
    <name type="scientific">Magnetospirillum sulfuroxidans</name>
    <dbReference type="NCBI Taxonomy" id="611300"/>
    <lineage>
        <taxon>Bacteria</taxon>
        <taxon>Pseudomonadati</taxon>
        <taxon>Pseudomonadota</taxon>
        <taxon>Alphaproteobacteria</taxon>
        <taxon>Rhodospirillales</taxon>
        <taxon>Rhodospirillaceae</taxon>
        <taxon>Magnetospirillum</taxon>
    </lineage>
</organism>
<accession>A0ABS5IDR3</accession>
<dbReference type="InterPro" id="IPR022275">
    <property type="entry name" value="NHPM_bacteriocin_SS_HylD"/>
</dbReference>
<dbReference type="RefSeq" id="WP_211549387.1">
    <property type="nucleotide sequence ID" value="NZ_JAGTUF010000011.1"/>
</dbReference>
<comment type="caution">
    <text evidence="7">The sequence shown here is derived from an EMBL/GenBank/DDBJ whole genome shotgun (WGS) entry which is preliminary data.</text>
</comment>
<evidence type="ECO:0000256" key="2">
    <source>
        <dbReference type="ARBA" id="ARBA00022692"/>
    </source>
</evidence>
<dbReference type="EMBL" id="JAGTUF010000011">
    <property type="protein sequence ID" value="MBR9972540.1"/>
    <property type="molecule type" value="Genomic_DNA"/>
</dbReference>
<evidence type="ECO:0000256" key="3">
    <source>
        <dbReference type="ARBA" id="ARBA00022989"/>
    </source>
</evidence>
<dbReference type="Proteomes" id="UP000680714">
    <property type="component" value="Unassembled WGS sequence"/>
</dbReference>
<gene>
    <name evidence="7" type="ORF">KEC16_12520</name>
</gene>
<proteinExistence type="predicted"/>
<feature type="transmembrane region" description="Helical" evidence="6">
    <location>
        <begin position="35"/>
        <end position="54"/>
    </location>
</feature>
<keyword evidence="8" id="KW-1185">Reference proteome</keyword>
<reference evidence="7 8" key="1">
    <citation type="submission" date="2021-04" db="EMBL/GenBank/DDBJ databases">
        <title>Magnetospirillum sulfuroxidans sp. nov., a facultative chemolithoautotrophic sulfur-oxidizing alphaproteobacterium isolated from freshwater sediment and proposals for Paramagetospirillum gen. nov., and Magnetospirillaceae fam. nov.</title>
        <authorList>
            <person name="Koziaeva V."/>
            <person name="Geelhoed J.S."/>
            <person name="Sorokin D.Y."/>
            <person name="Grouzdev D.S."/>
        </authorList>
    </citation>
    <scope>NUCLEOTIDE SEQUENCE [LARGE SCALE GENOMIC DNA]</scope>
    <source>
        <strain evidence="7 8">J10</strain>
    </source>
</reference>
<sequence>MATAAEKLFRKAALDRISSPEQLDRAVTVADARSWIAATGLGLGLVFLLVWGIFGSIPTNVPAKGILIPQDGRVVSAMSPAGGVVDRILVSVGDTVVKGQVVARIRQDESRQRLGHARQVMSEKSDDQRSRRTVLQQELQATLTTIGQRQTALEQSAAAARDRIRYLEQQVRNRQEMLAMGFATAETIQTAQNELSRARRELADSHAQISAAKAEAMQARLNTDREMRQLAENVANAGRRAEELSTEISLSSEVLAPSAGRVNEIRLTEGVVVATGQPVLGIESAGSRLQAVVYIPTEHGKKVHAGMLARVAPSTVKKEESGTLTGAVAQVSPFPATRQGITAVVQNETLIEDFVKKGAPYEARIDLVPADTPSGYGWSSGHGPDIDLSSGTTVDVSIAVREQRPISLILPFLRRAVGVDR</sequence>
<evidence type="ECO:0000313" key="8">
    <source>
        <dbReference type="Proteomes" id="UP000680714"/>
    </source>
</evidence>
<evidence type="ECO:0000313" key="7">
    <source>
        <dbReference type="EMBL" id="MBR9972540.1"/>
    </source>
</evidence>
<keyword evidence="4 6" id="KW-0472">Membrane</keyword>